<comment type="caution">
    <text evidence="1">The sequence shown here is derived from an EMBL/GenBank/DDBJ whole genome shotgun (WGS) entry which is preliminary data.</text>
</comment>
<proteinExistence type="predicted"/>
<accession>A0A2P7B3P9</accession>
<dbReference type="AlphaFoldDB" id="A0A2P7B3P9"/>
<gene>
    <name evidence="1" type="ORF">CU103_24255</name>
</gene>
<protein>
    <submittedName>
        <fullName evidence="1">Uncharacterized protein</fullName>
    </submittedName>
</protein>
<evidence type="ECO:0000313" key="1">
    <source>
        <dbReference type="EMBL" id="PSH61076.1"/>
    </source>
</evidence>
<keyword evidence="2" id="KW-1185">Reference proteome</keyword>
<dbReference type="Proteomes" id="UP000241764">
    <property type="component" value="Unassembled WGS sequence"/>
</dbReference>
<dbReference type="RefSeq" id="WP_106666597.1">
    <property type="nucleotide sequence ID" value="NZ_PGGM01000014.1"/>
</dbReference>
<organism evidence="1 2">
    <name type="scientific">Phyllobacterium sophorae</name>
    <dbReference type="NCBI Taxonomy" id="1520277"/>
    <lineage>
        <taxon>Bacteria</taxon>
        <taxon>Pseudomonadati</taxon>
        <taxon>Pseudomonadota</taxon>
        <taxon>Alphaproteobacteria</taxon>
        <taxon>Hyphomicrobiales</taxon>
        <taxon>Phyllobacteriaceae</taxon>
        <taxon>Phyllobacterium</taxon>
    </lineage>
</organism>
<reference evidence="2" key="1">
    <citation type="submission" date="2017-11" db="EMBL/GenBank/DDBJ databases">
        <authorList>
            <person name="Kuznetsova I."/>
            <person name="Sazanova A."/>
            <person name="Chirak E."/>
            <person name="Safronova V."/>
            <person name="Willems A."/>
        </authorList>
    </citation>
    <scope>NUCLEOTIDE SEQUENCE [LARGE SCALE GENOMIC DNA]</scope>
    <source>
        <strain evidence="2">CCBAU 03422</strain>
    </source>
</reference>
<dbReference type="EMBL" id="PGGM01000014">
    <property type="protein sequence ID" value="PSH61076.1"/>
    <property type="molecule type" value="Genomic_DNA"/>
</dbReference>
<name>A0A2P7B3P9_9HYPH</name>
<dbReference type="OrthoDB" id="6878627at2"/>
<sequence>MSKRDVGAIGENQFLGWCEPEGFRAQKSQIDRLGWDFLLENEPVLADDVPIDRQHRLQKFLIQVKSTDRLGEPPRIKLSALKHLVDADMAAAIAVLEFGNSSRAPTRSLIVPVDEALIAKTLRRVRQEEAKGSRRIHRITVPIPLDRAIELGNLGEGLADALTGMLGGDPSEYLKLKIHQRATCGYDEGSIVGRFFVPGEEAKEKIDELFLGGRRELNVTDMVIERRRFGIALETDTDFFRDAIIEMEAPPLMTASIELEDLDDGEWTSVPVGLFVVPPFIDAGREAPIRLANEYLEIVLDFKKEWAGITFDYDGKKTLDLNDAVSLIEVGAILARPNKKVAILFKDTRLDLPADVQEGPFRHWIHATKLLRRMAAAISRRHHSGSPGLLLSDFYVWIDRHSELLALASMPGVQLFLPRWDDDEIIDQQDTLLAPLSLELAGSQYSVLVEVPIVTMEKDDKEIRVVGGEPRIVEDIALPLGADNAHFVDRAVEISKRYRKTQAPALLLGSFEGWDTSSGSVR</sequence>
<evidence type="ECO:0000313" key="2">
    <source>
        <dbReference type="Proteomes" id="UP000241764"/>
    </source>
</evidence>